<dbReference type="EMBL" id="QZCH01000004">
    <property type="protein sequence ID" value="RJG49478.1"/>
    <property type="molecule type" value="Genomic_DNA"/>
</dbReference>
<accession>A0A418YHB6</accession>
<dbReference type="RefSeq" id="WP_119909813.1">
    <property type="nucleotide sequence ID" value="NZ_QZCH01000004.1"/>
</dbReference>
<evidence type="ECO:0000313" key="1">
    <source>
        <dbReference type="EMBL" id="RJG49478.1"/>
    </source>
</evidence>
<evidence type="ECO:0000313" key="2">
    <source>
        <dbReference type="Proteomes" id="UP000283255"/>
    </source>
</evidence>
<name>A0A418YHB6_9GAMM</name>
<gene>
    <name evidence="1" type="ORF">D1Z90_05840</name>
</gene>
<proteinExistence type="predicted"/>
<protein>
    <submittedName>
        <fullName evidence="1">Uncharacterized protein</fullName>
    </submittedName>
</protein>
<sequence>MEPHQRKQAKVDSRRKFLVNTTKIGAGLPLMASFFSRSAMGGTGTCYTASAAQSITPSAQQFNTSCIASGRSPGYYKTHVLPNSGGHWNLGWPQYSGASIASWSGVSFNQHKYLSGAEQGIPRIDGGTFKGINKNGKLTKNAKNWFKGTLQGVKAPNAVTEITLLGSIPCFQSSALSELSVMEVLWRHPGSDEFIAIATYFNTVHALHDSSLEYPIDYNFACELITAMLEGRDDEYHLPNFSGGSIKVFLDSLYV</sequence>
<organism evidence="1 2">
    <name type="scientific">Motilimonas pumila</name>
    <dbReference type="NCBI Taxonomy" id="2303987"/>
    <lineage>
        <taxon>Bacteria</taxon>
        <taxon>Pseudomonadati</taxon>
        <taxon>Pseudomonadota</taxon>
        <taxon>Gammaproteobacteria</taxon>
        <taxon>Alteromonadales</taxon>
        <taxon>Alteromonadales genera incertae sedis</taxon>
        <taxon>Motilimonas</taxon>
    </lineage>
</organism>
<keyword evidence="2" id="KW-1185">Reference proteome</keyword>
<reference evidence="1 2" key="2">
    <citation type="submission" date="2019-01" db="EMBL/GenBank/DDBJ databases">
        <title>Motilimonas pumilus sp. nov., isolated from the gut of sea cucumber (Apostichopus japonicus).</title>
        <authorList>
            <person name="Wang F.-Q."/>
            <person name="Ren L.-H."/>
            <person name="Lin Y.-W."/>
            <person name="Sun G.-H."/>
            <person name="Du Z.-J."/>
            <person name="Zhao J.-X."/>
            <person name="Liu X.-J."/>
            <person name="Liu L.-J."/>
        </authorList>
    </citation>
    <scope>NUCLEOTIDE SEQUENCE [LARGE SCALE GENOMIC DNA]</scope>
    <source>
        <strain evidence="1 2">PLHSC7-2</strain>
    </source>
</reference>
<reference evidence="1 2" key="1">
    <citation type="submission" date="2018-09" db="EMBL/GenBank/DDBJ databases">
        <authorList>
            <person name="Wang F."/>
        </authorList>
    </citation>
    <scope>NUCLEOTIDE SEQUENCE [LARGE SCALE GENOMIC DNA]</scope>
    <source>
        <strain evidence="1 2">PLHSC7-2</strain>
    </source>
</reference>
<dbReference type="Proteomes" id="UP000283255">
    <property type="component" value="Unassembled WGS sequence"/>
</dbReference>
<comment type="caution">
    <text evidence="1">The sequence shown here is derived from an EMBL/GenBank/DDBJ whole genome shotgun (WGS) entry which is preliminary data.</text>
</comment>
<dbReference type="AlphaFoldDB" id="A0A418YHB6"/>